<dbReference type="GO" id="GO:0005886">
    <property type="term" value="C:plasma membrane"/>
    <property type="evidence" value="ECO:0007669"/>
    <property type="project" value="UniProtKB-SubCell"/>
</dbReference>
<evidence type="ECO:0000256" key="7">
    <source>
        <dbReference type="SAM" id="Coils"/>
    </source>
</evidence>
<feature type="transmembrane region" description="Helical" evidence="8">
    <location>
        <begin position="291"/>
        <end position="316"/>
    </location>
</feature>
<feature type="transmembrane region" description="Helical" evidence="8">
    <location>
        <begin position="417"/>
        <end position="437"/>
    </location>
</feature>
<organism evidence="11 12">
    <name type="scientific">Alteromonas sediminis</name>
    <dbReference type="NCBI Taxonomy" id="2259342"/>
    <lineage>
        <taxon>Bacteria</taxon>
        <taxon>Pseudomonadati</taxon>
        <taxon>Pseudomonadota</taxon>
        <taxon>Gammaproteobacteria</taxon>
        <taxon>Alteromonadales</taxon>
        <taxon>Alteromonadaceae</taxon>
        <taxon>Alteromonas/Salinimonas group</taxon>
        <taxon>Alteromonas</taxon>
    </lineage>
</organism>
<dbReference type="PROSITE" id="PS51257">
    <property type="entry name" value="PROKAR_LIPOPROTEIN"/>
    <property type="match status" value="1"/>
</dbReference>
<dbReference type="PANTHER" id="PTHR30625:SF11">
    <property type="entry name" value="MOTA_TOLQ_EXBB PROTON CHANNEL DOMAIN-CONTAINING PROTEIN"/>
    <property type="match status" value="1"/>
</dbReference>
<dbReference type="Proteomes" id="UP000275281">
    <property type="component" value="Unassembled WGS sequence"/>
</dbReference>
<dbReference type="PANTHER" id="PTHR30625">
    <property type="entry name" value="PROTEIN TOLQ"/>
    <property type="match status" value="1"/>
</dbReference>
<feature type="chain" id="PRO_5017971017" evidence="9">
    <location>
        <begin position="31"/>
        <end position="468"/>
    </location>
</feature>
<evidence type="ECO:0000256" key="2">
    <source>
        <dbReference type="ARBA" id="ARBA00022475"/>
    </source>
</evidence>
<evidence type="ECO:0000256" key="4">
    <source>
        <dbReference type="ARBA" id="ARBA00022989"/>
    </source>
</evidence>
<feature type="coiled-coil region" evidence="7">
    <location>
        <begin position="66"/>
        <end position="93"/>
    </location>
</feature>
<dbReference type="AlphaFoldDB" id="A0A3N5YAL9"/>
<dbReference type="GO" id="GO:0017038">
    <property type="term" value="P:protein import"/>
    <property type="evidence" value="ECO:0007669"/>
    <property type="project" value="TreeGrafter"/>
</dbReference>
<dbReference type="RefSeq" id="WP_124028486.1">
    <property type="nucleotide sequence ID" value="NZ_JBHRSN010000007.1"/>
</dbReference>
<evidence type="ECO:0000313" key="12">
    <source>
        <dbReference type="Proteomes" id="UP000275281"/>
    </source>
</evidence>
<evidence type="ECO:0000256" key="6">
    <source>
        <dbReference type="RuleBase" id="RU004057"/>
    </source>
</evidence>
<dbReference type="OrthoDB" id="4045at2"/>
<evidence type="ECO:0000256" key="8">
    <source>
        <dbReference type="SAM" id="Phobius"/>
    </source>
</evidence>
<dbReference type="InterPro" id="IPR017270">
    <property type="entry name" value="MotA/TolQ/ExbB-rel"/>
</dbReference>
<dbReference type="InterPro" id="IPR002898">
    <property type="entry name" value="MotA_ExbB_proton_chnl"/>
</dbReference>
<keyword evidence="12" id="KW-1185">Reference proteome</keyword>
<gene>
    <name evidence="11" type="ORF">DRW07_13670</name>
</gene>
<proteinExistence type="inferred from homology"/>
<keyword evidence="5 8" id="KW-0472">Membrane</keyword>
<keyword evidence="9" id="KW-0732">Signal</keyword>
<keyword evidence="6" id="KW-0813">Transport</keyword>
<keyword evidence="7" id="KW-0175">Coiled coil</keyword>
<dbReference type="EMBL" id="RPOK01000004">
    <property type="protein sequence ID" value="RPJ65855.1"/>
    <property type="molecule type" value="Genomic_DNA"/>
</dbReference>
<evidence type="ECO:0000259" key="10">
    <source>
        <dbReference type="Pfam" id="PF01618"/>
    </source>
</evidence>
<dbReference type="InterPro" id="IPR050790">
    <property type="entry name" value="ExbB/TolQ_transport"/>
</dbReference>
<dbReference type="PIRSF" id="PIRSF037714">
    <property type="entry name" value="TolR"/>
    <property type="match status" value="1"/>
</dbReference>
<name>A0A3N5YAL9_9ALTE</name>
<evidence type="ECO:0000313" key="11">
    <source>
        <dbReference type="EMBL" id="RPJ65855.1"/>
    </source>
</evidence>
<evidence type="ECO:0000256" key="1">
    <source>
        <dbReference type="ARBA" id="ARBA00004651"/>
    </source>
</evidence>
<feature type="transmembrane region" description="Helical" evidence="8">
    <location>
        <begin position="381"/>
        <end position="405"/>
    </location>
</feature>
<feature type="domain" description="MotA/TolQ/ExbB proton channel" evidence="10">
    <location>
        <begin position="334"/>
        <end position="453"/>
    </location>
</feature>
<keyword evidence="4 8" id="KW-1133">Transmembrane helix</keyword>
<dbReference type="Pfam" id="PF01618">
    <property type="entry name" value="MotA_ExbB"/>
    <property type="match status" value="1"/>
</dbReference>
<comment type="caution">
    <text evidence="11">The sequence shown here is derived from an EMBL/GenBank/DDBJ whole genome shotgun (WGS) entry which is preliminary data.</text>
</comment>
<keyword evidence="6" id="KW-0653">Protein transport</keyword>
<feature type="signal peptide" evidence="9">
    <location>
        <begin position="1"/>
        <end position="30"/>
    </location>
</feature>
<accession>A0A3N5YAL9</accession>
<sequence>MKTFKLLPAFVLFMACYFVLLTFATGQAYAQETKSSQNSNSISVDELLEKVKHGHRADQVINQERLNTFNQNKQQQSQLLEDAKNTRQAAEALSLQREQTFEDNEQQITLLKERLTERLGSLKELFGVLQLVANDAQGQFDNSLVQIHYPDRSARLNAFSEKMGQVTELPSVQEIEALWFELQREMTESGKIVKSKQPVLLQSGQEVTTDVIRVGTFNLVSDQKYFQRIAETGRIVEYPRQPSSRYMQGAESLADNHGSVIPMTIDPIRGQLIALMGTAPQLTERVQQGGVIGYVIVVLGALVVALAIGRFLYLVYLDNRIQNQLNHLSKPGNNPLGRIIQAYEDNKSENLDHLEIKLGEAVLREVPPINRGLSFLKISAAVAPLLGLLGTVTGMIITFQAITLFGAGDPKLMAGGISQALVTTVLGLIVAIPTLLLHNLVNSKATKITQIIEQEAVALIAMRSESPA</sequence>
<keyword evidence="2" id="KW-1003">Cell membrane</keyword>
<evidence type="ECO:0000256" key="9">
    <source>
        <dbReference type="SAM" id="SignalP"/>
    </source>
</evidence>
<reference evidence="11 12" key="1">
    <citation type="submission" date="2018-11" db="EMBL/GenBank/DDBJ databases">
        <authorList>
            <person name="Ye M.-Q."/>
            <person name="Du Z.-J."/>
        </authorList>
    </citation>
    <scope>NUCLEOTIDE SEQUENCE [LARGE SCALE GENOMIC DNA]</scope>
    <source>
        <strain evidence="11 12">U0105</strain>
    </source>
</reference>
<keyword evidence="3 8" id="KW-0812">Transmembrane</keyword>
<protein>
    <submittedName>
        <fullName evidence="11">Energy transducer TonB</fullName>
    </submittedName>
</protein>
<evidence type="ECO:0000256" key="3">
    <source>
        <dbReference type="ARBA" id="ARBA00022692"/>
    </source>
</evidence>
<comment type="similarity">
    <text evidence="6">Belongs to the exbB/tolQ family.</text>
</comment>
<evidence type="ECO:0000256" key="5">
    <source>
        <dbReference type="ARBA" id="ARBA00023136"/>
    </source>
</evidence>
<comment type="subcellular location">
    <subcellularLocation>
        <location evidence="1">Cell membrane</location>
        <topology evidence="1">Multi-pass membrane protein</topology>
    </subcellularLocation>
    <subcellularLocation>
        <location evidence="6">Membrane</location>
        <topology evidence="6">Multi-pass membrane protein</topology>
    </subcellularLocation>
</comment>